<dbReference type="GO" id="GO:0016747">
    <property type="term" value="F:acyltransferase activity, transferring groups other than amino-acyl groups"/>
    <property type="evidence" value="ECO:0007669"/>
    <property type="project" value="InterPro"/>
</dbReference>
<feature type="transmembrane region" description="Helical" evidence="1">
    <location>
        <begin position="299"/>
        <end position="316"/>
    </location>
</feature>
<dbReference type="GO" id="GO:0016020">
    <property type="term" value="C:membrane"/>
    <property type="evidence" value="ECO:0007669"/>
    <property type="project" value="TreeGrafter"/>
</dbReference>
<sequence>MARLADPLRGRDNALNFLRLLLAIAVIVDHSVPLSGLSSPRRGPLSDVAVDGFFVLSGYLVSGSRVRMSGPRYTWHRALRILPGLWVCLLVTGLVIAPLATLRTHEQWSVELALRYVAQNATLYSMPDTMGHTLAHVPLPSAWNGSLWTLWYESLGYLAAGLLLWPSFVRRHAAPILVTVAVAAALVVYLAHGPLFVTTNHYREAPTRLACFFAAGMALWALRDRLPSSGRLALAALAIGVPLYVAGALDTGPHPHVATWMPGGLTWMYVLLPLPLGYLLLWLGGVLPVRLGVRNDISYGVYIYAWPMQQLLAVFGGQRLGLTAFTLLAVAVTVPMAWLSWTLVEKRMLRLKDLGRTPAPVAA</sequence>
<feature type="transmembrane region" description="Helical" evidence="1">
    <location>
        <begin position="48"/>
        <end position="66"/>
    </location>
</feature>
<comment type="caution">
    <text evidence="3">The sequence shown here is derived from an EMBL/GenBank/DDBJ whole genome shotgun (WGS) entry which is preliminary data.</text>
</comment>
<dbReference type="PANTHER" id="PTHR23028:SF53">
    <property type="entry name" value="ACYL_TRANSF_3 DOMAIN-CONTAINING PROTEIN"/>
    <property type="match status" value="1"/>
</dbReference>
<evidence type="ECO:0000256" key="1">
    <source>
        <dbReference type="SAM" id="Phobius"/>
    </source>
</evidence>
<organism evidence="3 4">
    <name type="scientific">Allobranchiibius huperziae</name>
    <dbReference type="NCBI Taxonomy" id="1874116"/>
    <lineage>
        <taxon>Bacteria</taxon>
        <taxon>Bacillati</taxon>
        <taxon>Actinomycetota</taxon>
        <taxon>Actinomycetes</taxon>
        <taxon>Micrococcales</taxon>
        <taxon>Dermacoccaceae</taxon>
        <taxon>Allobranchiibius</taxon>
    </lineage>
</organism>
<dbReference type="InterPro" id="IPR002656">
    <property type="entry name" value="Acyl_transf_3_dom"/>
</dbReference>
<feature type="transmembrane region" description="Helical" evidence="1">
    <location>
        <begin position="78"/>
        <end position="100"/>
    </location>
</feature>
<feature type="transmembrane region" description="Helical" evidence="1">
    <location>
        <begin position="205"/>
        <end position="222"/>
    </location>
</feature>
<dbReference type="GO" id="GO:0009103">
    <property type="term" value="P:lipopolysaccharide biosynthetic process"/>
    <property type="evidence" value="ECO:0007669"/>
    <property type="project" value="TreeGrafter"/>
</dbReference>
<dbReference type="Pfam" id="PF01757">
    <property type="entry name" value="Acyl_transf_3"/>
    <property type="match status" value="1"/>
</dbReference>
<dbReference type="Proteomes" id="UP000571817">
    <property type="component" value="Unassembled WGS sequence"/>
</dbReference>
<feature type="transmembrane region" description="Helical" evidence="1">
    <location>
        <begin position="267"/>
        <end position="287"/>
    </location>
</feature>
<dbReference type="EMBL" id="JACCFW010000001">
    <property type="protein sequence ID" value="NYJ76347.1"/>
    <property type="molecule type" value="Genomic_DNA"/>
</dbReference>
<dbReference type="RefSeq" id="WP_179483411.1">
    <property type="nucleotide sequence ID" value="NZ_JACCFW010000001.1"/>
</dbReference>
<feature type="transmembrane region" description="Helical" evidence="1">
    <location>
        <begin position="322"/>
        <end position="344"/>
    </location>
</feature>
<keyword evidence="1" id="KW-0812">Transmembrane</keyword>
<protein>
    <submittedName>
        <fullName evidence="3">Peptidoglycan/LPS O-acetylase OafA/YrhL</fullName>
    </submittedName>
</protein>
<evidence type="ECO:0000313" key="3">
    <source>
        <dbReference type="EMBL" id="NYJ76347.1"/>
    </source>
</evidence>
<reference evidence="3 4" key="1">
    <citation type="submission" date="2020-07" db="EMBL/GenBank/DDBJ databases">
        <title>Sequencing the genomes of 1000 actinobacteria strains.</title>
        <authorList>
            <person name="Klenk H.-P."/>
        </authorList>
    </citation>
    <scope>NUCLEOTIDE SEQUENCE [LARGE SCALE GENOMIC DNA]</scope>
    <source>
        <strain evidence="3 4">DSM 29531</strain>
    </source>
</reference>
<keyword evidence="1" id="KW-1133">Transmembrane helix</keyword>
<gene>
    <name evidence="3" type="ORF">HNR15_003310</name>
</gene>
<evidence type="ECO:0000259" key="2">
    <source>
        <dbReference type="Pfam" id="PF01757"/>
    </source>
</evidence>
<keyword evidence="4" id="KW-1185">Reference proteome</keyword>
<proteinExistence type="predicted"/>
<evidence type="ECO:0000313" key="4">
    <source>
        <dbReference type="Proteomes" id="UP000571817"/>
    </source>
</evidence>
<feature type="transmembrane region" description="Helical" evidence="1">
    <location>
        <begin position="173"/>
        <end position="193"/>
    </location>
</feature>
<feature type="transmembrane region" description="Helical" evidence="1">
    <location>
        <begin position="229"/>
        <end position="247"/>
    </location>
</feature>
<name>A0A853DI40_9MICO</name>
<feature type="transmembrane region" description="Helical" evidence="1">
    <location>
        <begin position="148"/>
        <end position="166"/>
    </location>
</feature>
<dbReference type="PANTHER" id="PTHR23028">
    <property type="entry name" value="ACETYLTRANSFERASE"/>
    <property type="match status" value="1"/>
</dbReference>
<dbReference type="AlphaFoldDB" id="A0A853DI40"/>
<dbReference type="InterPro" id="IPR050879">
    <property type="entry name" value="Acyltransferase_3"/>
</dbReference>
<feature type="domain" description="Acyltransferase 3" evidence="2">
    <location>
        <begin position="13"/>
        <end position="339"/>
    </location>
</feature>
<keyword evidence="1" id="KW-0472">Membrane</keyword>
<accession>A0A853DI40</accession>
<feature type="transmembrane region" description="Helical" evidence="1">
    <location>
        <begin position="12"/>
        <end position="28"/>
    </location>
</feature>